<dbReference type="Gene3D" id="3.60.21.10">
    <property type="match status" value="1"/>
</dbReference>
<name>A0A9D2MP03_9FIRM</name>
<dbReference type="InterPro" id="IPR029052">
    <property type="entry name" value="Metallo-depent_PP-like"/>
</dbReference>
<reference evidence="2" key="1">
    <citation type="journal article" date="2021" name="PeerJ">
        <title>Extensive microbial diversity within the chicken gut microbiome revealed by metagenomics and culture.</title>
        <authorList>
            <person name="Gilroy R."/>
            <person name="Ravi A."/>
            <person name="Getino M."/>
            <person name="Pursley I."/>
            <person name="Horton D.L."/>
            <person name="Alikhan N.F."/>
            <person name="Baker D."/>
            <person name="Gharbi K."/>
            <person name="Hall N."/>
            <person name="Watson M."/>
            <person name="Adriaenssens E.M."/>
            <person name="Foster-Nyarko E."/>
            <person name="Jarju S."/>
            <person name="Secka A."/>
            <person name="Antonio M."/>
            <person name="Oren A."/>
            <person name="Chaudhuri R.R."/>
            <person name="La Ragione R."/>
            <person name="Hildebrand F."/>
            <person name="Pallen M.J."/>
        </authorList>
    </citation>
    <scope>NUCLEOTIDE SEQUENCE</scope>
    <source>
        <strain evidence="2">CHK192-8294</strain>
    </source>
</reference>
<dbReference type="PANTHER" id="PTHR42850:SF4">
    <property type="entry name" value="ZINC-DEPENDENT ENDOPOLYPHOSPHATASE"/>
    <property type="match status" value="1"/>
</dbReference>
<dbReference type="GO" id="GO:0008803">
    <property type="term" value="F:bis(5'-nucleosyl)-tetraphosphatase (symmetrical) activity"/>
    <property type="evidence" value="ECO:0007669"/>
    <property type="project" value="TreeGrafter"/>
</dbReference>
<dbReference type="Pfam" id="PF00149">
    <property type="entry name" value="Metallophos"/>
    <property type="match status" value="1"/>
</dbReference>
<dbReference type="EMBL" id="DWXO01000066">
    <property type="protein sequence ID" value="HJB80648.1"/>
    <property type="molecule type" value="Genomic_DNA"/>
</dbReference>
<organism evidence="2 3">
    <name type="scientific">Candidatus Flavonifractor intestinigallinarum</name>
    <dbReference type="NCBI Taxonomy" id="2838586"/>
    <lineage>
        <taxon>Bacteria</taxon>
        <taxon>Bacillati</taxon>
        <taxon>Bacillota</taxon>
        <taxon>Clostridia</taxon>
        <taxon>Eubacteriales</taxon>
        <taxon>Oscillospiraceae</taxon>
        <taxon>Flavonifractor</taxon>
    </lineage>
</organism>
<protein>
    <submittedName>
        <fullName evidence="2">Metallophosphoesterase</fullName>
    </submittedName>
</protein>
<dbReference type="Proteomes" id="UP000823921">
    <property type="component" value="Unassembled WGS sequence"/>
</dbReference>
<feature type="domain" description="Calcineurin-like phosphoesterase" evidence="1">
    <location>
        <begin position="17"/>
        <end position="192"/>
    </location>
</feature>
<sequence>MARKARIQRLELPAGRRVLVVSDIHGSLPLFQGLLDRAGYGPDDILVLLGDLVEKGQDSLAVLRYVMDLSTRRTVYCVKGNCDDLVTEFVDSPQVRPEFFHHYLNVWRNRCTLLQMGQEAGFETRSPEDLPALRQVILDHFGPELAFLKSMPEILLTPDYLFVHGGVEDEDRLEDMEAWRCMKNDNFLDQGRVFRRWCIVGHTPVTLYHPHIPTSNPLISQAQHIVSIDGGCALHLDAQLNALVLPRTPGEDFTFFAYDGLPTAMALDRQEETAESANVRWGHNQVEVLLRGGALCRCRHLESGREVDVLTDYLYRSGDQTLCKESTDYRPAVEPGDILSIVRRLADRALVKKNGVTGWYFGRLCRPPQA</sequence>
<proteinExistence type="predicted"/>
<gene>
    <name evidence="2" type="ORF">H9712_06665</name>
</gene>
<dbReference type="InterPro" id="IPR050126">
    <property type="entry name" value="Ap4A_hydrolase"/>
</dbReference>
<reference evidence="2" key="2">
    <citation type="submission" date="2021-04" db="EMBL/GenBank/DDBJ databases">
        <authorList>
            <person name="Gilroy R."/>
        </authorList>
    </citation>
    <scope>NUCLEOTIDE SEQUENCE</scope>
    <source>
        <strain evidence="2">CHK192-8294</strain>
    </source>
</reference>
<evidence type="ECO:0000313" key="2">
    <source>
        <dbReference type="EMBL" id="HJB80648.1"/>
    </source>
</evidence>
<dbReference type="SUPFAM" id="SSF56300">
    <property type="entry name" value="Metallo-dependent phosphatases"/>
    <property type="match status" value="1"/>
</dbReference>
<dbReference type="GO" id="GO:0005737">
    <property type="term" value="C:cytoplasm"/>
    <property type="evidence" value="ECO:0007669"/>
    <property type="project" value="TreeGrafter"/>
</dbReference>
<dbReference type="PANTHER" id="PTHR42850">
    <property type="entry name" value="METALLOPHOSPHOESTERASE"/>
    <property type="match status" value="1"/>
</dbReference>
<comment type="caution">
    <text evidence="2">The sequence shown here is derived from an EMBL/GenBank/DDBJ whole genome shotgun (WGS) entry which is preliminary data.</text>
</comment>
<dbReference type="GO" id="GO:0110154">
    <property type="term" value="P:RNA decapping"/>
    <property type="evidence" value="ECO:0007669"/>
    <property type="project" value="TreeGrafter"/>
</dbReference>
<evidence type="ECO:0000313" key="3">
    <source>
        <dbReference type="Proteomes" id="UP000823921"/>
    </source>
</evidence>
<dbReference type="GO" id="GO:0016791">
    <property type="term" value="F:phosphatase activity"/>
    <property type="evidence" value="ECO:0007669"/>
    <property type="project" value="TreeGrafter"/>
</dbReference>
<accession>A0A9D2MP03</accession>
<dbReference type="InterPro" id="IPR004843">
    <property type="entry name" value="Calcineurin-like_PHP"/>
</dbReference>
<dbReference type="AlphaFoldDB" id="A0A9D2MP03"/>
<evidence type="ECO:0000259" key="1">
    <source>
        <dbReference type="Pfam" id="PF00149"/>
    </source>
</evidence>